<dbReference type="RefSeq" id="WP_154495252.1">
    <property type="nucleotide sequence ID" value="NZ_VUMU01000002.1"/>
</dbReference>
<evidence type="ECO:0000313" key="1">
    <source>
        <dbReference type="EMBL" id="MST57285.1"/>
    </source>
</evidence>
<dbReference type="InterPro" id="IPR025267">
    <property type="entry name" value="ORF017-like"/>
</dbReference>
<proteinExistence type="predicted"/>
<dbReference type="AlphaFoldDB" id="A0A6L5YGG5"/>
<dbReference type="NCBIfam" id="TIGR04387">
    <property type="entry name" value="capsid_maj_N4"/>
    <property type="match status" value="1"/>
</dbReference>
<gene>
    <name evidence="1" type="ORF">FYJ59_03320</name>
</gene>
<reference evidence="1 2" key="1">
    <citation type="submission" date="2019-08" db="EMBL/GenBank/DDBJ databases">
        <title>In-depth cultivation of the pig gut microbiome towards novel bacterial diversity and tailored functional studies.</title>
        <authorList>
            <person name="Wylensek D."/>
            <person name="Hitch T.C.A."/>
            <person name="Clavel T."/>
        </authorList>
    </citation>
    <scope>NUCLEOTIDE SEQUENCE [LARGE SCALE GENOMIC DNA]</scope>
    <source>
        <strain evidence="1 2">WCA3-601-WT-6H</strain>
    </source>
</reference>
<accession>A0A6L5YGG5</accession>
<sequence>MKANELRLKFMLQLFAQPQPIDTLNKTTNVSSGADMSPTMKTFYDTSLLENARENMVYDQFADKQHMKGNKVEWRKFNTFEKALTPLQEGVIPSGKTFGMTKIEASTTQHGDYVAVTDRLELESYDDVIYGASEEMGAAEGETYDTLTRNVIIAGNSVAYAGGKTSRSTLTNTDVLTPKLVNQAATWLKKNKAPKFEGNSYVALIHPSVSYDLRETDEWKDFHKNNDSYEAIFKGEIGMLHGVRFVETNTAKIWAKAGAKATASEGSEVAVYATLFLGKKAYGILDPEGEGMEMIIKTKDQIGGPLNQFSTIGYKFCHGAKILYQERILRVESGSSFGSIDEEN</sequence>
<name>A0A6L5YGG5_9FIRM</name>
<dbReference type="Pfam" id="PF13252">
    <property type="entry name" value="Phage_capsid_3"/>
    <property type="match status" value="1"/>
</dbReference>
<evidence type="ECO:0000313" key="2">
    <source>
        <dbReference type="Proteomes" id="UP000476055"/>
    </source>
</evidence>
<protein>
    <submittedName>
        <fullName evidence="1">N4-gp56 family major capsid protein</fullName>
    </submittedName>
</protein>
<keyword evidence="2" id="KW-1185">Reference proteome</keyword>
<dbReference type="EMBL" id="VUMU01000002">
    <property type="protein sequence ID" value="MST57285.1"/>
    <property type="molecule type" value="Genomic_DNA"/>
</dbReference>
<dbReference type="Proteomes" id="UP000476055">
    <property type="component" value="Unassembled WGS sequence"/>
</dbReference>
<organism evidence="1 2">
    <name type="scientific">Waltera intestinalis</name>
    <dbReference type="NCBI Taxonomy" id="2606635"/>
    <lineage>
        <taxon>Bacteria</taxon>
        <taxon>Bacillati</taxon>
        <taxon>Bacillota</taxon>
        <taxon>Clostridia</taxon>
        <taxon>Lachnospirales</taxon>
        <taxon>Lachnospiraceae</taxon>
        <taxon>Waltera</taxon>
    </lineage>
</organism>
<comment type="caution">
    <text evidence="1">The sequence shown here is derived from an EMBL/GenBank/DDBJ whole genome shotgun (WGS) entry which is preliminary data.</text>
</comment>